<keyword evidence="2" id="KW-1185">Reference proteome</keyword>
<sequence>MADEYEVVEALFKAAEKGECASVTQMIKTHGVAILDKRNDSGNTPFLAALDEVGAMQVMYDAYGPSILKQTDKLGRTAMHEAALLGKLAAVNQLLEWDPKLIDARDITDTAKRRTLTHRPLRAA</sequence>
<evidence type="ECO:0008006" key="3">
    <source>
        <dbReference type="Google" id="ProtNLM"/>
    </source>
</evidence>
<protein>
    <recommendedName>
        <fullName evidence="3">Ankyrin repeat protein</fullName>
    </recommendedName>
</protein>
<dbReference type="Gene3D" id="1.25.40.20">
    <property type="entry name" value="Ankyrin repeat-containing domain"/>
    <property type="match status" value="1"/>
</dbReference>
<dbReference type="SUPFAM" id="SSF48403">
    <property type="entry name" value="Ankyrin repeat"/>
    <property type="match status" value="1"/>
</dbReference>
<dbReference type="OrthoDB" id="539213at2759"/>
<dbReference type="AlphaFoldDB" id="A0A0G4EJK9"/>
<evidence type="ECO:0000313" key="1">
    <source>
        <dbReference type="EMBL" id="CEL96941.1"/>
    </source>
</evidence>
<dbReference type="Proteomes" id="UP000041254">
    <property type="component" value="Unassembled WGS sequence"/>
</dbReference>
<proteinExistence type="predicted"/>
<organism evidence="1 2">
    <name type="scientific">Vitrella brassicaformis (strain CCMP3155)</name>
    <dbReference type="NCBI Taxonomy" id="1169540"/>
    <lineage>
        <taxon>Eukaryota</taxon>
        <taxon>Sar</taxon>
        <taxon>Alveolata</taxon>
        <taxon>Colpodellida</taxon>
        <taxon>Vitrellaceae</taxon>
        <taxon>Vitrella</taxon>
    </lineage>
</organism>
<gene>
    <name evidence="1" type="ORF">Vbra_3934</name>
</gene>
<dbReference type="PhylomeDB" id="A0A0G4EJK9"/>
<dbReference type="EMBL" id="CDMY01000249">
    <property type="protein sequence ID" value="CEL96941.1"/>
    <property type="molecule type" value="Genomic_DNA"/>
</dbReference>
<dbReference type="InParanoid" id="A0A0G4EJK9"/>
<evidence type="ECO:0000313" key="2">
    <source>
        <dbReference type="Proteomes" id="UP000041254"/>
    </source>
</evidence>
<accession>A0A0G4EJK9</accession>
<name>A0A0G4EJK9_VITBC</name>
<dbReference type="InterPro" id="IPR036770">
    <property type="entry name" value="Ankyrin_rpt-contain_sf"/>
</dbReference>
<dbReference type="VEuPathDB" id="CryptoDB:Vbra_3934"/>
<reference evidence="1 2" key="1">
    <citation type="submission" date="2014-11" db="EMBL/GenBank/DDBJ databases">
        <authorList>
            <person name="Zhu J."/>
            <person name="Qi W."/>
            <person name="Song R."/>
        </authorList>
    </citation>
    <scope>NUCLEOTIDE SEQUENCE [LARGE SCALE GENOMIC DNA]</scope>
</reference>